<evidence type="ECO:0000256" key="1">
    <source>
        <dbReference type="SAM" id="MobiDB-lite"/>
    </source>
</evidence>
<comment type="caution">
    <text evidence="2">The sequence shown here is derived from an EMBL/GenBank/DDBJ whole genome shotgun (WGS) entry which is preliminary data.</text>
</comment>
<organism evidence="2 3">
    <name type="scientific">Mycolicibacterium goodii</name>
    <name type="common">Mycobacterium goodii</name>
    <dbReference type="NCBI Taxonomy" id="134601"/>
    <lineage>
        <taxon>Bacteria</taxon>
        <taxon>Bacillati</taxon>
        <taxon>Actinomycetota</taxon>
        <taxon>Actinomycetes</taxon>
        <taxon>Mycobacteriales</taxon>
        <taxon>Mycobacteriaceae</taxon>
        <taxon>Mycolicibacterium</taxon>
    </lineage>
</organism>
<dbReference type="EMBL" id="JAHBOM010000001">
    <property type="protein sequence ID" value="MBU8821483.1"/>
    <property type="molecule type" value="Genomic_DNA"/>
</dbReference>
<feature type="region of interest" description="Disordered" evidence="1">
    <location>
        <begin position="1"/>
        <end position="35"/>
    </location>
</feature>
<evidence type="ECO:0000313" key="3">
    <source>
        <dbReference type="Proteomes" id="UP000696413"/>
    </source>
</evidence>
<reference evidence="2 3" key="1">
    <citation type="submission" date="2021-05" db="EMBL/GenBank/DDBJ databases">
        <title>Draft Genome Sequences of Clinical Respiratory Isolates of Mycobacterium goodii Recovered in Ireland.</title>
        <authorList>
            <person name="Flanagan P.R."/>
            <person name="Mok S."/>
            <person name="Roycroft E."/>
            <person name="Rogers T.R."/>
            <person name="Fitzgibbon M."/>
        </authorList>
    </citation>
    <scope>NUCLEOTIDE SEQUENCE [LARGE SCALE GENOMIC DNA]</scope>
    <source>
        <strain evidence="2 3">14IE55</strain>
    </source>
</reference>
<sequence length="229" mass="25764">MTEVEDAEDVTGPQWAAPEEVDDFDGPGPLFEGDQGQLAGEVRRTLVSLLKKRYISADRNPVDWRVLTQNRRLLESRLNELFIKLVVDADRGVAYKRHAHPDQGTQPFPTVLHDQSYSREETILLVHLRMLLRGAQLEDPAVFVDRSELMEEIANYRPAEATNQVRDAKAARAAIDSLVRLDLLIDSGDAERFRVAPIVEVLMSLERLTELVAWLKTLQPGDGDVAEGQ</sequence>
<gene>
    <name evidence="2" type="ORF">KL859_01170</name>
</gene>
<evidence type="ECO:0000313" key="2">
    <source>
        <dbReference type="EMBL" id="MBU8821483.1"/>
    </source>
</evidence>
<keyword evidence="3" id="KW-1185">Reference proteome</keyword>
<dbReference type="Proteomes" id="UP000696413">
    <property type="component" value="Unassembled WGS sequence"/>
</dbReference>
<name>A0ABS6HJA8_MYCGD</name>
<dbReference type="Pfam" id="PF13835">
    <property type="entry name" value="DUF4194"/>
    <property type="match status" value="1"/>
</dbReference>
<dbReference type="RefSeq" id="WP_214394128.1">
    <property type="nucleotide sequence ID" value="NZ_JAHBOL010000005.1"/>
</dbReference>
<proteinExistence type="predicted"/>
<accession>A0ABS6HJA8</accession>
<dbReference type="InterPro" id="IPR025449">
    <property type="entry name" value="JetB"/>
</dbReference>
<protein>
    <submittedName>
        <fullName evidence="2">DUF4194 domain-containing protein</fullName>
    </submittedName>
</protein>